<reference evidence="5 6" key="1">
    <citation type="submission" date="2022-05" db="EMBL/GenBank/DDBJ databases">
        <authorList>
            <consortium name="Genoscope - CEA"/>
            <person name="William W."/>
        </authorList>
    </citation>
    <scope>NUCLEOTIDE SEQUENCE [LARGE SCALE GENOMIC DNA]</scope>
</reference>
<dbReference type="SUPFAM" id="SSF117839">
    <property type="entry name" value="WWE domain"/>
    <property type="match status" value="1"/>
</dbReference>
<dbReference type="PANTHER" id="PTHR45740">
    <property type="entry name" value="POLY [ADP-RIBOSE] POLYMERASE"/>
    <property type="match status" value="1"/>
</dbReference>
<dbReference type="Gene3D" id="3.30.720.50">
    <property type="match status" value="1"/>
</dbReference>
<organism evidence="5 6">
    <name type="scientific">Pocillopora meandrina</name>
    <dbReference type="NCBI Taxonomy" id="46732"/>
    <lineage>
        <taxon>Eukaryota</taxon>
        <taxon>Metazoa</taxon>
        <taxon>Cnidaria</taxon>
        <taxon>Anthozoa</taxon>
        <taxon>Hexacorallia</taxon>
        <taxon>Scleractinia</taxon>
        <taxon>Astrocoeniina</taxon>
        <taxon>Pocilloporidae</taxon>
        <taxon>Pocillopora</taxon>
    </lineage>
</organism>
<gene>
    <name evidence="5" type="ORF">PMEA_00018414</name>
</gene>
<evidence type="ECO:0000313" key="6">
    <source>
        <dbReference type="Proteomes" id="UP001159428"/>
    </source>
</evidence>
<accession>A0AAU9X7M5</accession>
<dbReference type="InterPro" id="IPR004170">
    <property type="entry name" value="WWE_dom"/>
</dbReference>
<feature type="domain" description="WWE" evidence="4">
    <location>
        <begin position="230"/>
        <end position="320"/>
    </location>
</feature>
<evidence type="ECO:0000256" key="1">
    <source>
        <dbReference type="ARBA" id="ARBA00004123"/>
    </source>
</evidence>
<evidence type="ECO:0000256" key="3">
    <source>
        <dbReference type="ARBA" id="ARBA00024347"/>
    </source>
</evidence>
<proteinExistence type="inferred from homology"/>
<dbReference type="EMBL" id="CALNXJ010000032">
    <property type="protein sequence ID" value="CAH3138368.1"/>
    <property type="molecule type" value="Genomic_DNA"/>
</dbReference>
<keyword evidence="6" id="KW-1185">Reference proteome</keyword>
<dbReference type="InterPro" id="IPR051712">
    <property type="entry name" value="ARTD-AVP"/>
</dbReference>
<comment type="subcellular location">
    <subcellularLocation>
        <location evidence="1">Nucleus</location>
    </subcellularLocation>
</comment>
<dbReference type="Pfam" id="PF02825">
    <property type="entry name" value="WWE"/>
    <property type="match status" value="1"/>
</dbReference>
<comment type="caution">
    <text evidence="5">The sequence shown here is derived from an EMBL/GenBank/DDBJ whole genome shotgun (WGS) entry which is preliminary data.</text>
</comment>
<dbReference type="PANTHER" id="PTHR45740:SF2">
    <property type="entry name" value="POLY [ADP-RIBOSE] POLYMERASE"/>
    <property type="match status" value="1"/>
</dbReference>
<protein>
    <recommendedName>
        <fullName evidence="4">WWE domain-containing protein</fullName>
    </recommendedName>
</protein>
<dbReference type="PROSITE" id="PS50918">
    <property type="entry name" value="WWE"/>
    <property type="match status" value="1"/>
</dbReference>
<name>A0AAU9X7M5_9CNID</name>
<keyword evidence="2" id="KW-0539">Nucleus</keyword>
<sequence>MFMSIIFEVLTSISYWENLCLFISKISAALTSVTHGCLGWINLLAPCVQTVPSYLPKSFSNGAINLTNYWGSFSLLGVLCGAVIIWQCCFRAVLRKESLGAGHIHEESPAVPICLKFLLRKCSEGTECPEHHCFLPYHWQYNVSSGVEWKNFSEKDNLALEKLYCDVNVEGPVKLNLAQAIASDGKTLPPWECEVSIDVNSMTLSLKPTAGICAAGYGSGKLRRFATPPCSTNPGHPLSTNWRWYWEDNGGVWCMYEKDHLGRNLQELIEHAFLEGLKQNETDYTFNFKVKAHEYYLVFHSEKGMHQVNMQYGTKRKVKRRPERFISPEEMTVFKR</sequence>
<evidence type="ECO:0000313" key="5">
    <source>
        <dbReference type="EMBL" id="CAH3138368.1"/>
    </source>
</evidence>
<comment type="similarity">
    <text evidence="3">Belongs to the ARTD/PARP family.</text>
</comment>
<dbReference type="GO" id="GO:0003950">
    <property type="term" value="F:NAD+ poly-ADP-ribosyltransferase activity"/>
    <property type="evidence" value="ECO:0007669"/>
    <property type="project" value="TreeGrafter"/>
</dbReference>
<dbReference type="GO" id="GO:1990404">
    <property type="term" value="F:NAD+-protein mono-ADP-ribosyltransferase activity"/>
    <property type="evidence" value="ECO:0007669"/>
    <property type="project" value="TreeGrafter"/>
</dbReference>
<dbReference type="GO" id="GO:0005634">
    <property type="term" value="C:nucleus"/>
    <property type="evidence" value="ECO:0007669"/>
    <property type="project" value="UniProtKB-SubCell"/>
</dbReference>
<dbReference type="InterPro" id="IPR037197">
    <property type="entry name" value="WWE_dom_sf"/>
</dbReference>
<dbReference type="Proteomes" id="UP001159428">
    <property type="component" value="Unassembled WGS sequence"/>
</dbReference>
<evidence type="ECO:0000259" key="4">
    <source>
        <dbReference type="PROSITE" id="PS50918"/>
    </source>
</evidence>
<dbReference type="AlphaFoldDB" id="A0AAU9X7M5"/>
<evidence type="ECO:0000256" key="2">
    <source>
        <dbReference type="ARBA" id="ARBA00023242"/>
    </source>
</evidence>